<dbReference type="Gene3D" id="3.40.50.880">
    <property type="match status" value="1"/>
</dbReference>
<gene>
    <name evidence="8" type="ORF">METZ01_LOCUS34898</name>
</gene>
<dbReference type="PIRSF" id="PIRSF001586">
    <property type="entry name" value="FGAM_synth_I"/>
    <property type="match status" value="1"/>
</dbReference>
<evidence type="ECO:0000313" key="8">
    <source>
        <dbReference type="EMBL" id="SUZ82044.1"/>
    </source>
</evidence>
<evidence type="ECO:0000256" key="5">
    <source>
        <dbReference type="ARBA" id="ARBA00022801"/>
    </source>
</evidence>
<keyword evidence="1" id="KW-0963">Cytoplasm</keyword>
<dbReference type="NCBIfam" id="TIGR01737">
    <property type="entry name" value="FGAM_synth_I"/>
    <property type="match status" value="1"/>
</dbReference>
<evidence type="ECO:0000256" key="3">
    <source>
        <dbReference type="ARBA" id="ARBA00022741"/>
    </source>
</evidence>
<keyword evidence="7" id="KW-0315">Glutamine amidotransferase</keyword>
<dbReference type="SUPFAM" id="SSF52317">
    <property type="entry name" value="Class I glutamine amidotransferase-like"/>
    <property type="match status" value="1"/>
</dbReference>
<keyword evidence="4" id="KW-0658">Purine biosynthesis</keyword>
<dbReference type="HAMAP" id="MF_00421">
    <property type="entry name" value="PurQ"/>
    <property type="match status" value="1"/>
</dbReference>
<dbReference type="EMBL" id="UINC01001488">
    <property type="protein sequence ID" value="SUZ82044.1"/>
    <property type="molecule type" value="Genomic_DNA"/>
</dbReference>
<dbReference type="GO" id="GO:0005524">
    <property type="term" value="F:ATP binding"/>
    <property type="evidence" value="ECO:0007669"/>
    <property type="project" value="UniProtKB-KW"/>
</dbReference>
<reference evidence="8" key="1">
    <citation type="submission" date="2018-05" db="EMBL/GenBank/DDBJ databases">
        <authorList>
            <person name="Lanie J.A."/>
            <person name="Ng W.-L."/>
            <person name="Kazmierczak K.M."/>
            <person name="Andrzejewski T.M."/>
            <person name="Davidsen T.M."/>
            <person name="Wayne K.J."/>
            <person name="Tettelin H."/>
            <person name="Glass J.I."/>
            <person name="Rusch D."/>
            <person name="Podicherti R."/>
            <person name="Tsui H.-C.T."/>
            <person name="Winkler M.E."/>
        </authorList>
    </citation>
    <scope>NUCLEOTIDE SEQUENCE</scope>
</reference>
<dbReference type="Pfam" id="PF13507">
    <property type="entry name" value="GATase_5"/>
    <property type="match status" value="1"/>
</dbReference>
<dbReference type="NCBIfam" id="NF002957">
    <property type="entry name" value="PRK03619.1"/>
    <property type="match status" value="1"/>
</dbReference>
<dbReference type="InterPro" id="IPR029062">
    <property type="entry name" value="Class_I_gatase-like"/>
</dbReference>
<dbReference type="GO" id="GO:0004642">
    <property type="term" value="F:phosphoribosylformylglycinamidine synthase activity"/>
    <property type="evidence" value="ECO:0007669"/>
    <property type="project" value="InterPro"/>
</dbReference>
<accession>A0A381QSV0</accession>
<keyword evidence="5" id="KW-0378">Hydrolase</keyword>
<organism evidence="8">
    <name type="scientific">marine metagenome</name>
    <dbReference type="NCBI Taxonomy" id="408172"/>
    <lineage>
        <taxon>unclassified sequences</taxon>
        <taxon>metagenomes</taxon>
        <taxon>ecological metagenomes</taxon>
    </lineage>
</organism>
<keyword evidence="6" id="KW-0067">ATP-binding</keyword>
<dbReference type="AlphaFoldDB" id="A0A381QSV0"/>
<dbReference type="PANTHER" id="PTHR47552:SF1">
    <property type="entry name" value="PHOSPHORIBOSYLFORMYLGLYCINAMIDINE SYNTHASE SUBUNIT PURQ"/>
    <property type="match status" value="1"/>
</dbReference>
<keyword evidence="3" id="KW-0547">Nucleotide-binding</keyword>
<protein>
    <submittedName>
        <fullName evidence="8">Uncharacterized protein</fullName>
    </submittedName>
</protein>
<dbReference type="GO" id="GO:0006189">
    <property type="term" value="P:'de novo' IMP biosynthetic process"/>
    <property type="evidence" value="ECO:0007669"/>
    <property type="project" value="InterPro"/>
</dbReference>
<dbReference type="GO" id="GO:0016787">
    <property type="term" value="F:hydrolase activity"/>
    <property type="evidence" value="ECO:0007669"/>
    <property type="project" value="UniProtKB-KW"/>
</dbReference>
<proteinExistence type="inferred from homology"/>
<evidence type="ECO:0000256" key="4">
    <source>
        <dbReference type="ARBA" id="ARBA00022755"/>
    </source>
</evidence>
<dbReference type="InterPro" id="IPR010075">
    <property type="entry name" value="PRibForGlyAmidine_synth_PurQ"/>
</dbReference>
<keyword evidence="2" id="KW-0436">Ligase</keyword>
<sequence length="229" mass="25308">MKCGIVVFPGSNCDHDCYHILKDILNQETHWLWHKDDVDLNSYDLVILPGGFSYGDYLRAGAISRFSPIMNSVIPFAENGGKVLGICNGFQILVESGLLPGALIQNHTRKFICKNVYVRIESTDTPFTQKCGDKSIIQVPIAHHQGSYYIDPISLNDIEERGQVLFRYCDAKGNISEPSNPNGSVGSVAGLCNEQKNVMGMMPHPERCADPLWSNTDGQGIFQSLISQS</sequence>
<dbReference type="PANTHER" id="PTHR47552">
    <property type="entry name" value="PHOSPHORIBOSYLFORMYLGLYCINAMIDINE SYNTHASE SUBUNIT PURQ"/>
    <property type="match status" value="1"/>
</dbReference>
<evidence type="ECO:0000256" key="6">
    <source>
        <dbReference type="ARBA" id="ARBA00022840"/>
    </source>
</evidence>
<dbReference type="CDD" id="cd01740">
    <property type="entry name" value="GATase1_FGAR_AT"/>
    <property type="match status" value="1"/>
</dbReference>
<evidence type="ECO:0000256" key="1">
    <source>
        <dbReference type="ARBA" id="ARBA00022490"/>
    </source>
</evidence>
<evidence type="ECO:0000256" key="2">
    <source>
        <dbReference type="ARBA" id="ARBA00022598"/>
    </source>
</evidence>
<dbReference type="SMART" id="SM01211">
    <property type="entry name" value="GATase_5"/>
    <property type="match status" value="1"/>
</dbReference>
<name>A0A381QSV0_9ZZZZ</name>
<dbReference type="PROSITE" id="PS51273">
    <property type="entry name" value="GATASE_TYPE_1"/>
    <property type="match status" value="1"/>
</dbReference>
<evidence type="ECO:0000256" key="7">
    <source>
        <dbReference type="ARBA" id="ARBA00022962"/>
    </source>
</evidence>